<evidence type="ECO:0000313" key="3">
    <source>
        <dbReference type="Proteomes" id="UP000252081"/>
    </source>
</evidence>
<dbReference type="GO" id="GO:0003677">
    <property type="term" value="F:DNA binding"/>
    <property type="evidence" value="ECO:0007669"/>
    <property type="project" value="InterPro"/>
</dbReference>
<dbReference type="AlphaFoldDB" id="A0A366KLN9"/>
<gene>
    <name evidence="2" type="ORF">DRW42_25570</name>
</gene>
<name>A0A366KLN9_9SPHI</name>
<organism evidence="2 3">
    <name type="scientific">Pedobacter miscanthi</name>
    <dbReference type="NCBI Taxonomy" id="2259170"/>
    <lineage>
        <taxon>Bacteria</taxon>
        <taxon>Pseudomonadati</taxon>
        <taxon>Bacteroidota</taxon>
        <taxon>Sphingobacteriia</taxon>
        <taxon>Sphingobacteriales</taxon>
        <taxon>Sphingobacteriaceae</taxon>
        <taxon>Pedobacter</taxon>
    </lineage>
</organism>
<dbReference type="InterPro" id="IPR002686">
    <property type="entry name" value="Transposase_17"/>
</dbReference>
<dbReference type="RefSeq" id="WP_113951722.1">
    <property type="nucleotide sequence ID" value="NZ_QNQU01000033.1"/>
</dbReference>
<dbReference type="GO" id="GO:0006313">
    <property type="term" value="P:DNA transposition"/>
    <property type="evidence" value="ECO:0007669"/>
    <property type="project" value="InterPro"/>
</dbReference>
<sequence length="168" mass="19946">MKIEEGCCYHIYNRGNNKGKIFFDDRNYHFFLMQFKKYVSPYADIFAYCLMPNHFHFFIRVNDKLNFEKGIKNMFISYVKAINLSYNRVGGLFQGRYKVKKVESESYHSRIITYIHQNPLASKLVERMEDYKYSSFCAYLSTEPTAVNKSEVLEWFGGLEGFIADHKI</sequence>
<keyword evidence="3" id="KW-1185">Reference proteome</keyword>
<reference evidence="2 3" key="1">
    <citation type="submission" date="2018-07" db="EMBL/GenBank/DDBJ databases">
        <title>A draft genome of a endophytic bacteria, a new species of Pedobacter.</title>
        <authorList>
            <person name="Zhang Z.D."/>
            <person name="Chen Z.J."/>
        </authorList>
    </citation>
    <scope>NUCLEOTIDE SEQUENCE [LARGE SCALE GENOMIC DNA]</scope>
    <source>
        <strain evidence="2 3">RS10</strain>
    </source>
</reference>
<dbReference type="Gene3D" id="3.30.70.1290">
    <property type="entry name" value="Transposase IS200-like"/>
    <property type="match status" value="1"/>
</dbReference>
<dbReference type="EMBL" id="QNQU01000033">
    <property type="protein sequence ID" value="RBQ02617.1"/>
    <property type="molecule type" value="Genomic_DNA"/>
</dbReference>
<feature type="domain" description="Transposase IS200-like" evidence="1">
    <location>
        <begin position="4"/>
        <end position="118"/>
    </location>
</feature>
<protein>
    <submittedName>
        <fullName evidence="2">Transposase</fullName>
    </submittedName>
</protein>
<dbReference type="Proteomes" id="UP000252081">
    <property type="component" value="Unassembled WGS sequence"/>
</dbReference>
<dbReference type="SMART" id="SM01321">
    <property type="entry name" value="Y1_Tnp"/>
    <property type="match status" value="1"/>
</dbReference>
<dbReference type="SUPFAM" id="SSF143422">
    <property type="entry name" value="Transposase IS200-like"/>
    <property type="match status" value="1"/>
</dbReference>
<proteinExistence type="predicted"/>
<dbReference type="Pfam" id="PF01797">
    <property type="entry name" value="Y1_Tnp"/>
    <property type="match status" value="1"/>
</dbReference>
<evidence type="ECO:0000313" key="2">
    <source>
        <dbReference type="EMBL" id="RBQ02617.1"/>
    </source>
</evidence>
<dbReference type="InterPro" id="IPR036515">
    <property type="entry name" value="Transposase_17_sf"/>
</dbReference>
<dbReference type="PANTHER" id="PTHR34322">
    <property type="entry name" value="TRANSPOSASE, Y1_TNP DOMAIN-CONTAINING"/>
    <property type="match status" value="1"/>
</dbReference>
<evidence type="ECO:0000259" key="1">
    <source>
        <dbReference type="SMART" id="SM01321"/>
    </source>
</evidence>
<dbReference type="PANTHER" id="PTHR34322:SF2">
    <property type="entry name" value="TRANSPOSASE IS200-LIKE DOMAIN-CONTAINING PROTEIN"/>
    <property type="match status" value="1"/>
</dbReference>
<dbReference type="GO" id="GO:0004803">
    <property type="term" value="F:transposase activity"/>
    <property type="evidence" value="ECO:0007669"/>
    <property type="project" value="InterPro"/>
</dbReference>
<dbReference type="OrthoDB" id="9788881at2"/>
<accession>A0A366KLN9</accession>
<comment type="caution">
    <text evidence="2">The sequence shown here is derived from an EMBL/GenBank/DDBJ whole genome shotgun (WGS) entry which is preliminary data.</text>
</comment>